<dbReference type="GO" id="GO:0003677">
    <property type="term" value="F:DNA binding"/>
    <property type="evidence" value="ECO:0007669"/>
    <property type="project" value="InterPro"/>
</dbReference>
<keyword evidence="3" id="KW-0378">Hydrolase</keyword>
<sequence>MSDGLWAETDALFALTDLTPAKVAHLTDASLALRMGDADPALVEVVATLRDVDPLGERFGAVFRSTFDQLYDGQHTGRYRWDQLYKTEKTHFGTLIEINLRREFSDVLCDGDLLDYRVCGHDVDCKFSQRLGGWMLPPEAIGQLVLACTANDQLGVWSVGVGRATQDLCRTSVNRDGKTAFTAAGVESIVWLHRDAELPPNVLLQVDPALVDQVFAARTGQQRVNQLFRLVTDQRIGRNTVATVAEQDDYMKRVRANGGARSTLQLEGILIAGGDYQAHRIIAEQFGTVVPAPGEFVSFKVVPALPTDTAPTVELDGTLWRRAAAGEKPWHPAPTLPNTRRT</sequence>
<dbReference type="Proteomes" id="UP000641514">
    <property type="component" value="Unassembled WGS sequence"/>
</dbReference>
<name>A0A916UBJ2_9ACTN</name>
<keyword evidence="2" id="KW-0255">Endonuclease</keyword>
<reference evidence="5" key="2">
    <citation type="submission" date="2020-09" db="EMBL/GenBank/DDBJ databases">
        <authorList>
            <person name="Sun Q."/>
            <person name="Zhou Y."/>
        </authorList>
    </citation>
    <scope>NUCLEOTIDE SEQUENCE</scope>
    <source>
        <strain evidence="5">CGMCC 1.15478</strain>
    </source>
</reference>
<dbReference type="AlphaFoldDB" id="A0A916UBJ2"/>
<accession>A0A916UBJ2</accession>
<evidence type="ECO:0000256" key="3">
    <source>
        <dbReference type="ARBA" id="ARBA00022801"/>
    </source>
</evidence>
<keyword evidence="6" id="KW-1185">Reference proteome</keyword>
<dbReference type="RefSeq" id="WP_229675899.1">
    <property type="nucleotide sequence ID" value="NZ_BMJH01000002.1"/>
</dbReference>
<evidence type="ECO:0000313" key="6">
    <source>
        <dbReference type="Proteomes" id="UP000641514"/>
    </source>
</evidence>
<dbReference type="InterPro" id="IPR037057">
    <property type="entry name" value="DNA_rep_MutH/T2_RE_sf"/>
</dbReference>
<proteinExistence type="predicted"/>
<dbReference type="InterPro" id="IPR036388">
    <property type="entry name" value="WH-like_DNA-bd_sf"/>
</dbReference>
<dbReference type="Gene3D" id="1.10.10.10">
    <property type="entry name" value="Winged helix-like DNA-binding domain superfamily/Winged helix DNA-binding domain"/>
    <property type="match status" value="1"/>
</dbReference>
<evidence type="ECO:0000313" key="5">
    <source>
        <dbReference type="EMBL" id="GGC66968.1"/>
    </source>
</evidence>
<dbReference type="GO" id="GO:0009307">
    <property type="term" value="P:DNA restriction-modification system"/>
    <property type="evidence" value="ECO:0007669"/>
    <property type="project" value="InterPro"/>
</dbReference>
<dbReference type="SUPFAM" id="SSF52980">
    <property type="entry name" value="Restriction endonuclease-like"/>
    <property type="match status" value="1"/>
</dbReference>
<dbReference type="Gene3D" id="3.40.600.10">
    <property type="entry name" value="DNA mismatch repair MutH/Restriction endonuclease, type II"/>
    <property type="match status" value="1"/>
</dbReference>
<evidence type="ECO:0000256" key="1">
    <source>
        <dbReference type="ARBA" id="ARBA00022722"/>
    </source>
</evidence>
<dbReference type="InterPro" id="IPR015210">
    <property type="entry name" value="NaeI"/>
</dbReference>
<gene>
    <name evidence="5" type="ORF">GCM10011410_19520</name>
</gene>
<dbReference type="EMBL" id="BMJH01000002">
    <property type="protein sequence ID" value="GGC66968.1"/>
    <property type="molecule type" value="Genomic_DNA"/>
</dbReference>
<dbReference type="Pfam" id="PF09126">
    <property type="entry name" value="NaeI"/>
    <property type="match status" value="1"/>
</dbReference>
<dbReference type="CDD" id="cd22338">
    <property type="entry name" value="NaeI-like"/>
    <property type="match status" value="1"/>
</dbReference>
<evidence type="ECO:0000259" key="4">
    <source>
        <dbReference type="Pfam" id="PF09126"/>
    </source>
</evidence>
<reference evidence="5" key="1">
    <citation type="journal article" date="2014" name="Int. J. Syst. Evol. Microbiol.">
        <title>Complete genome sequence of Corynebacterium casei LMG S-19264T (=DSM 44701T), isolated from a smear-ripened cheese.</title>
        <authorList>
            <consortium name="US DOE Joint Genome Institute (JGI-PGF)"/>
            <person name="Walter F."/>
            <person name="Albersmeier A."/>
            <person name="Kalinowski J."/>
            <person name="Ruckert C."/>
        </authorList>
    </citation>
    <scope>NUCLEOTIDE SEQUENCE</scope>
    <source>
        <strain evidence="5">CGMCC 1.15478</strain>
    </source>
</reference>
<organism evidence="5 6">
    <name type="scientific">Hoyosella rhizosphaerae</name>
    <dbReference type="NCBI Taxonomy" id="1755582"/>
    <lineage>
        <taxon>Bacteria</taxon>
        <taxon>Bacillati</taxon>
        <taxon>Actinomycetota</taxon>
        <taxon>Actinomycetes</taxon>
        <taxon>Mycobacteriales</taxon>
        <taxon>Hoyosellaceae</taxon>
        <taxon>Hoyosella</taxon>
    </lineage>
</organism>
<protein>
    <recommendedName>
        <fullName evidence="4">Type II restriction enzyme NaeI domain-containing protein</fullName>
    </recommendedName>
</protein>
<evidence type="ECO:0000256" key="2">
    <source>
        <dbReference type="ARBA" id="ARBA00022759"/>
    </source>
</evidence>
<dbReference type="InterPro" id="IPR011335">
    <property type="entry name" value="Restrct_endonuc-II-like"/>
</dbReference>
<feature type="domain" description="Type II restriction enzyme NaeI" evidence="4">
    <location>
        <begin position="45"/>
        <end position="328"/>
    </location>
</feature>
<comment type="caution">
    <text evidence="5">The sequence shown here is derived from an EMBL/GenBank/DDBJ whole genome shotgun (WGS) entry which is preliminary data.</text>
</comment>
<dbReference type="GO" id="GO:0009036">
    <property type="term" value="F:type II site-specific deoxyribonuclease activity"/>
    <property type="evidence" value="ECO:0007669"/>
    <property type="project" value="InterPro"/>
</dbReference>
<keyword evidence="1" id="KW-0540">Nuclease</keyword>